<evidence type="ECO:0000256" key="1">
    <source>
        <dbReference type="ARBA" id="ARBA00004651"/>
    </source>
</evidence>
<keyword evidence="4 10" id="KW-0812">Transmembrane</keyword>
<dbReference type="Gene3D" id="3.40.1110.10">
    <property type="entry name" value="Calcium-transporting ATPase, cytoplasmic domain N"/>
    <property type="match status" value="1"/>
</dbReference>
<dbReference type="PANTHER" id="PTHR43294">
    <property type="entry name" value="SODIUM/POTASSIUM-TRANSPORTING ATPASE SUBUNIT ALPHA"/>
    <property type="match status" value="1"/>
</dbReference>
<dbReference type="SFLD" id="SFLDG00002">
    <property type="entry name" value="C1.7:_P-type_atpase_like"/>
    <property type="match status" value="1"/>
</dbReference>
<organism evidence="12 13">
    <name type="scientific">Candidatus Azambacteria bacterium GW2011_GWA1_44_9</name>
    <dbReference type="NCBI Taxonomy" id="1618610"/>
    <lineage>
        <taxon>Bacteria</taxon>
        <taxon>Candidatus Azamiibacteriota</taxon>
    </lineage>
</organism>
<sequence length="892" mass="98296">MWHTKSPTAVIEELRSSERGLRNEEVTLRIKQYGLNRLPEAKTDSLFTIFLRQFQSPLIYILVVASIVVFAIGEVVDGSIILAVLLINAVVGTFQEGKAQNALLALKKFVETKATVLRDDKEIIISDTELVPGDILIFQEGEKIPADARIIVSHNLKIDEATLTGESEPVHKTSEQQVGGETIGQYKNIAYKGTSIVAGSGRAIVIATGLQTTIGTIAKEIALIDTEIPLKGNIRHLSHLIIATVAIVSITIFILGIAVGKPVKDMFTTIVSLSVSIVPEGLPIVVTLILAMGVWRMSKRNALVKKLQAVESLGQASIIAVDKTGTITKNEMVIQKVYVGERMFEIGGIGYEPTGDISFEGRITDGANHPELLLAGKIGAFCAGARVVYSEEDAQFRVSGDPTEAAMLVLSQKLGFHKENLERESPVIEEIPFDYRLKYHAMLHEVDDKNFLTIVGAPEVVLELSETMWLEGKHKELSSEDRKKLESIFYQMSQEGLRVVAFAIEPDAGEILNPQKIRALTFVGFYGMKDATRSEALSAIQKAESAGVKVVMITGDHKVTAQAIAKEIGIWHEDDEVLTGFEIEGMSDVELSSRIKTVSVFARVNPEHKMRIIRAYRTLGEVVAMTGDGVNDAPSLVAADLGVAMGNIGTEVAKEASDIVLLDDNLESIVSAIEEGRSIYKTIKKVILYLFSTSMGEVLTITGALILGYPLPILAAQIIWLNFVTDGFLDMSLAMEPKEGHLLKGKFKKPGKYLVDKLMAKRMVIMSLVMALGTLYLFKNYYEVDLAKAWTMSLTVLAAFQWFNAWNCRSEYKSIFQMNPFSNRYLVGATVIVITLQLIAIYTPVMNTFLKTVPLNASDWIILVPIAALIVPAEEIRKLFYRRKFKKNGFAY</sequence>
<dbReference type="InterPro" id="IPR050510">
    <property type="entry name" value="Cation_transp_ATPase_P-type"/>
</dbReference>
<dbReference type="SFLD" id="SFLDF00027">
    <property type="entry name" value="p-type_atpase"/>
    <property type="match status" value="1"/>
</dbReference>
<feature type="domain" description="Cation-transporting P-type ATPase N-terminal" evidence="11">
    <location>
        <begin position="1"/>
        <end position="74"/>
    </location>
</feature>
<evidence type="ECO:0000313" key="13">
    <source>
        <dbReference type="Proteomes" id="UP000034595"/>
    </source>
</evidence>
<dbReference type="PRINTS" id="PR00120">
    <property type="entry name" value="HATPASE"/>
</dbReference>
<dbReference type="AlphaFoldDB" id="A0A0G1KC40"/>
<evidence type="ECO:0000256" key="10">
    <source>
        <dbReference type="SAM" id="Phobius"/>
    </source>
</evidence>
<dbReference type="PANTHER" id="PTHR43294:SF21">
    <property type="entry name" value="CATION TRANSPORTING ATPASE"/>
    <property type="match status" value="1"/>
</dbReference>
<evidence type="ECO:0000256" key="7">
    <source>
        <dbReference type="ARBA" id="ARBA00022967"/>
    </source>
</evidence>
<feature type="transmembrane region" description="Helical" evidence="10">
    <location>
        <begin position="825"/>
        <end position="845"/>
    </location>
</feature>
<dbReference type="Gene3D" id="3.40.50.1000">
    <property type="entry name" value="HAD superfamily/HAD-like"/>
    <property type="match status" value="1"/>
</dbReference>
<evidence type="ECO:0000256" key="4">
    <source>
        <dbReference type="ARBA" id="ARBA00022692"/>
    </source>
</evidence>
<dbReference type="Pfam" id="PF00690">
    <property type="entry name" value="Cation_ATPase_N"/>
    <property type="match status" value="1"/>
</dbReference>
<dbReference type="Gene3D" id="2.70.150.10">
    <property type="entry name" value="Calcium-transporting ATPase, cytoplasmic transduction domain A"/>
    <property type="match status" value="1"/>
</dbReference>
<comment type="caution">
    <text evidence="12">The sequence shown here is derived from an EMBL/GenBank/DDBJ whole genome shotgun (WGS) entry which is preliminary data.</text>
</comment>
<evidence type="ECO:0000256" key="3">
    <source>
        <dbReference type="ARBA" id="ARBA00022475"/>
    </source>
</evidence>
<evidence type="ECO:0000256" key="9">
    <source>
        <dbReference type="ARBA" id="ARBA00023136"/>
    </source>
</evidence>
<reference evidence="12 13" key="1">
    <citation type="journal article" date="2015" name="Nature">
        <title>rRNA introns, odd ribosomes, and small enigmatic genomes across a large radiation of phyla.</title>
        <authorList>
            <person name="Brown C.T."/>
            <person name="Hug L.A."/>
            <person name="Thomas B.C."/>
            <person name="Sharon I."/>
            <person name="Castelle C.J."/>
            <person name="Singh A."/>
            <person name="Wilkins M.J."/>
            <person name="Williams K.H."/>
            <person name="Banfield J.F."/>
        </authorList>
    </citation>
    <scope>NUCLEOTIDE SEQUENCE [LARGE SCALE GENOMIC DNA]</scope>
</reference>
<dbReference type="GO" id="GO:0016887">
    <property type="term" value="F:ATP hydrolysis activity"/>
    <property type="evidence" value="ECO:0007669"/>
    <property type="project" value="InterPro"/>
</dbReference>
<dbReference type="Gene3D" id="1.20.1110.10">
    <property type="entry name" value="Calcium-transporting ATPase, transmembrane domain"/>
    <property type="match status" value="1"/>
</dbReference>
<keyword evidence="6" id="KW-0067">ATP-binding</keyword>
<dbReference type="Pfam" id="PF13246">
    <property type="entry name" value="Cation_ATPase"/>
    <property type="match status" value="1"/>
</dbReference>
<dbReference type="SUPFAM" id="SSF81653">
    <property type="entry name" value="Calcium ATPase, transduction domain A"/>
    <property type="match status" value="1"/>
</dbReference>
<dbReference type="InterPro" id="IPR001757">
    <property type="entry name" value="P_typ_ATPase"/>
</dbReference>
<feature type="transmembrane region" description="Helical" evidence="10">
    <location>
        <begin position="240"/>
        <end position="260"/>
    </location>
</feature>
<evidence type="ECO:0000313" key="12">
    <source>
        <dbReference type="EMBL" id="KKT81158.1"/>
    </source>
</evidence>
<dbReference type="PROSITE" id="PS00154">
    <property type="entry name" value="ATPASE_E1_E2"/>
    <property type="match status" value="1"/>
</dbReference>
<evidence type="ECO:0000259" key="11">
    <source>
        <dbReference type="SMART" id="SM00831"/>
    </source>
</evidence>
<evidence type="ECO:0000256" key="2">
    <source>
        <dbReference type="ARBA" id="ARBA00005675"/>
    </source>
</evidence>
<dbReference type="NCBIfam" id="TIGR01494">
    <property type="entry name" value="ATPase_P-type"/>
    <property type="match status" value="2"/>
</dbReference>
<dbReference type="PRINTS" id="PR00119">
    <property type="entry name" value="CATATPASE"/>
</dbReference>
<keyword evidence="9 10" id="KW-0472">Membrane</keyword>
<dbReference type="GO" id="GO:0005524">
    <property type="term" value="F:ATP binding"/>
    <property type="evidence" value="ECO:0007669"/>
    <property type="project" value="UniProtKB-KW"/>
</dbReference>
<evidence type="ECO:0000256" key="5">
    <source>
        <dbReference type="ARBA" id="ARBA00022741"/>
    </source>
</evidence>
<feature type="transmembrane region" description="Helical" evidence="10">
    <location>
        <begin position="754"/>
        <end position="777"/>
    </location>
</feature>
<dbReference type="SFLD" id="SFLDS00003">
    <property type="entry name" value="Haloacid_Dehalogenase"/>
    <property type="match status" value="1"/>
</dbReference>
<dbReference type="InterPro" id="IPR044492">
    <property type="entry name" value="P_typ_ATPase_HD_dom"/>
</dbReference>
<dbReference type="InterPro" id="IPR023299">
    <property type="entry name" value="ATPase_P-typ_cyto_dom_N"/>
</dbReference>
<keyword evidence="5" id="KW-0547">Nucleotide-binding</keyword>
<keyword evidence="7" id="KW-1278">Translocase</keyword>
<dbReference type="InterPro" id="IPR059000">
    <property type="entry name" value="ATPase_P-type_domA"/>
</dbReference>
<dbReference type="InterPro" id="IPR006068">
    <property type="entry name" value="ATPase_P-typ_cation-transptr_C"/>
</dbReference>
<feature type="transmembrane region" description="Helical" evidence="10">
    <location>
        <begin position="686"/>
        <end position="707"/>
    </location>
</feature>
<dbReference type="InterPro" id="IPR004014">
    <property type="entry name" value="ATPase_P-typ_cation-transptr_N"/>
</dbReference>
<dbReference type="InterPro" id="IPR023214">
    <property type="entry name" value="HAD_sf"/>
</dbReference>
<dbReference type="SMART" id="SM00831">
    <property type="entry name" value="Cation_ATPase_N"/>
    <property type="match status" value="1"/>
</dbReference>
<evidence type="ECO:0000256" key="6">
    <source>
        <dbReference type="ARBA" id="ARBA00022840"/>
    </source>
</evidence>
<name>A0A0G1KC40_9BACT</name>
<keyword evidence="3" id="KW-1003">Cell membrane</keyword>
<dbReference type="InterPro" id="IPR036412">
    <property type="entry name" value="HAD-like_sf"/>
</dbReference>
<dbReference type="Pfam" id="PF00122">
    <property type="entry name" value="E1-E2_ATPase"/>
    <property type="match status" value="1"/>
</dbReference>
<dbReference type="Pfam" id="PF00689">
    <property type="entry name" value="Cation_ATPase_C"/>
    <property type="match status" value="1"/>
</dbReference>
<dbReference type="InterPro" id="IPR023298">
    <property type="entry name" value="ATPase_P-typ_TM_dom_sf"/>
</dbReference>
<feature type="transmembrane region" description="Helical" evidence="10">
    <location>
        <begin position="857"/>
        <end position="876"/>
    </location>
</feature>
<dbReference type="InterPro" id="IPR008250">
    <property type="entry name" value="ATPase_P-typ_transduc_dom_A_sf"/>
</dbReference>
<proteinExistence type="inferred from homology"/>
<dbReference type="SUPFAM" id="SSF81665">
    <property type="entry name" value="Calcium ATPase, transmembrane domain M"/>
    <property type="match status" value="1"/>
</dbReference>
<dbReference type="GO" id="GO:0005886">
    <property type="term" value="C:plasma membrane"/>
    <property type="evidence" value="ECO:0007669"/>
    <property type="project" value="UniProtKB-SubCell"/>
</dbReference>
<accession>A0A0G1KC40</accession>
<feature type="transmembrane region" description="Helical" evidence="10">
    <location>
        <begin position="266"/>
        <end position="295"/>
    </location>
</feature>
<dbReference type="SUPFAM" id="SSF56784">
    <property type="entry name" value="HAD-like"/>
    <property type="match status" value="1"/>
</dbReference>
<evidence type="ECO:0000256" key="8">
    <source>
        <dbReference type="ARBA" id="ARBA00022989"/>
    </source>
</evidence>
<comment type="subcellular location">
    <subcellularLocation>
        <location evidence="1">Cell membrane</location>
        <topology evidence="1">Multi-pass membrane protein</topology>
    </subcellularLocation>
</comment>
<protein>
    <submittedName>
        <fullName evidence="12">ATPase</fullName>
    </submittedName>
</protein>
<feature type="transmembrane region" description="Helical" evidence="10">
    <location>
        <begin position="58"/>
        <end position="91"/>
    </location>
</feature>
<dbReference type="SUPFAM" id="SSF81660">
    <property type="entry name" value="Metal cation-transporting ATPase, ATP-binding domain N"/>
    <property type="match status" value="1"/>
</dbReference>
<dbReference type="EMBL" id="LCJQ01000015">
    <property type="protein sequence ID" value="KKT81158.1"/>
    <property type="molecule type" value="Genomic_DNA"/>
</dbReference>
<dbReference type="InterPro" id="IPR018303">
    <property type="entry name" value="ATPase_P-typ_P_site"/>
</dbReference>
<keyword evidence="8 10" id="KW-1133">Transmembrane helix</keyword>
<gene>
    <name evidence="12" type="ORF">UW78_C0015G0002</name>
</gene>
<comment type="similarity">
    <text evidence="2">Belongs to the cation transport ATPase (P-type) (TC 3.A.3) family. Type IIA subfamily.</text>
</comment>
<dbReference type="Proteomes" id="UP000034595">
    <property type="component" value="Unassembled WGS sequence"/>
</dbReference>